<dbReference type="InterPro" id="IPR003663">
    <property type="entry name" value="Sugar/inositol_transpt"/>
</dbReference>
<dbReference type="PANTHER" id="PTHR48020">
    <property type="entry name" value="PROTON MYO-INOSITOL COTRANSPORTER"/>
    <property type="match status" value="1"/>
</dbReference>
<comment type="caution">
    <text evidence="8">The sequence shown here is derived from an EMBL/GenBank/DDBJ whole genome shotgun (WGS) entry which is preliminary data.</text>
</comment>
<evidence type="ECO:0000313" key="9">
    <source>
        <dbReference type="Proteomes" id="UP000788993"/>
    </source>
</evidence>
<reference evidence="8" key="2">
    <citation type="submission" date="2021-01" db="EMBL/GenBank/DDBJ databases">
        <authorList>
            <person name="Schikora-Tamarit M.A."/>
        </authorList>
    </citation>
    <scope>NUCLEOTIDE SEQUENCE</scope>
    <source>
        <strain evidence="8">NCAIM Y.01608</strain>
    </source>
</reference>
<evidence type="ECO:0000256" key="6">
    <source>
        <dbReference type="ARBA" id="ARBA00023136"/>
    </source>
</evidence>
<dbReference type="FunFam" id="1.20.1250.20:FF:000134">
    <property type="entry name" value="MFS sugar transporter protein"/>
    <property type="match status" value="1"/>
</dbReference>
<keyword evidence="5" id="KW-1133">Transmembrane helix</keyword>
<dbReference type="Pfam" id="PF00083">
    <property type="entry name" value="Sugar_tr"/>
    <property type="match status" value="1"/>
</dbReference>
<keyword evidence="6" id="KW-0472">Membrane</keyword>
<evidence type="ECO:0000256" key="4">
    <source>
        <dbReference type="ARBA" id="ARBA00022692"/>
    </source>
</evidence>
<proteinExistence type="inferred from homology"/>
<evidence type="ECO:0000256" key="7">
    <source>
        <dbReference type="RuleBase" id="RU003346"/>
    </source>
</evidence>
<dbReference type="SUPFAM" id="SSF103473">
    <property type="entry name" value="MFS general substrate transporter"/>
    <property type="match status" value="1"/>
</dbReference>
<dbReference type="GO" id="GO:0022857">
    <property type="term" value="F:transmembrane transporter activity"/>
    <property type="evidence" value="ECO:0007669"/>
    <property type="project" value="InterPro"/>
</dbReference>
<dbReference type="EMBL" id="JAEUBD010001266">
    <property type="protein sequence ID" value="KAH3662649.1"/>
    <property type="molecule type" value="Genomic_DNA"/>
</dbReference>
<gene>
    <name evidence="8" type="ORF">OGATHE_004224</name>
</gene>
<keyword evidence="9" id="KW-1185">Reference proteome</keyword>
<dbReference type="RefSeq" id="XP_018211064.1">
    <property type="nucleotide sequence ID" value="XM_018354090.1"/>
</dbReference>
<dbReference type="PROSITE" id="PS50850">
    <property type="entry name" value="MFS"/>
    <property type="match status" value="1"/>
</dbReference>
<keyword evidence="4" id="KW-0812">Transmembrane</keyword>
<dbReference type="Gene3D" id="1.20.1250.20">
    <property type="entry name" value="MFS general substrate transporter like domains"/>
    <property type="match status" value="1"/>
</dbReference>
<dbReference type="AlphaFoldDB" id="A0A1B7SI15"/>
<dbReference type="GO" id="GO:0016020">
    <property type="term" value="C:membrane"/>
    <property type="evidence" value="ECO:0007669"/>
    <property type="project" value="UniProtKB-SubCell"/>
</dbReference>
<evidence type="ECO:0000256" key="3">
    <source>
        <dbReference type="ARBA" id="ARBA00022448"/>
    </source>
</evidence>
<dbReference type="InterPro" id="IPR050814">
    <property type="entry name" value="Myo-inositol_Transporter"/>
</dbReference>
<comment type="subcellular location">
    <subcellularLocation>
        <location evidence="1">Membrane</location>
        <topology evidence="1">Multi-pass membrane protein</topology>
    </subcellularLocation>
</comment>
<protein>
    <submittedName>
        <fullName evidence="8">Uncharacterized protein</fullName>
    </submittedName>
</protein>
<dbReference type="InterPro" id="IPR036259">
    <property type="entry name" value="MFS_trans_sf"/>
</dbReference>
<dbReference type="InterPro" id="IPR020846">
    <property type="entry name" value="MFS_dom"/>
</dbReference>
<organism evidence="8 9">
    <name type="scientific">Ogataea polymorpha</name>
    <dbReference type="NCBI Taxonomy" id="460523"/>
    <lineage>
        <taxon>Eukaryota</taxon>
        <taxon>Fungi</taxon>
        <taxon>Dikarya</taxon>
        <taxon>Ascomycota</taxon>
        <taxon>Saccharomycotina</taxon>
        <taxon>Pichiomycetes</taxon>
        <taxon>Pichiales</taxon>
        <taxon>Pichiaceae</taxon>
        <taxon>Ogataea</taxon>
    </lineage>
</organism>
<accession>A0A1B7SI15</accession>
<dbReference type="GO" id="GO:0015798">
    <property type="term" value="P:myo-inositol transport"/>
    <property type="evidence" value="ECO:0007669"/>
    <property type="project" value="UniProtKB-ARBA"/>
</dbReference>
<dbReference type="InterPro" id="IPR005829">
    <property type="entry name" value="Sugar_transporter_CS"/>
</dbReference>
<evidence type="ECO:0000256" key="2">
    <source>
        <dbReference type="ARBA" id="ARBA00010992"/>
    </source>
</evidence>
<dbReference type="NCBIfam" id="TIGR00879">
    <property type="entry name" value="SP"/>
    <property type="match status" value="1"/>
</dbReference>
<dbReference type="PROSITE" id="PS00217">
    <property type="entry name" value="SUGAR_TRANSPORT_2"/>
    <property type="match status" value="1"/>
</dbReference>
<dbReference type="InterPro" id="IPR005828">
    <property type="entry name" value="MFS_sugar_transport-like"/>
</dbReference>
<dbReference type="PROSITE" id="PS00216">
    <property type="entry name" value="SUGAR_TRANSPORT_1"/>
    <property type="match status" value="1"/>
</dbReference>
<dbReference type="Proteomes" id="UP000788993">
    <property type="component" value="Unassembled WGS sequence"/>
</dbReference>
<comment type="similarity">
    <text evidence="2 7">Belongs to the major facilitator superfamily. Sugar transporter (TC 2.A.1.1) family.</text>
</comment>
<keyword evidence="3 7" id="KW-0813">Transport</keyword>
<dbReference type="GO" id="GO:0015791">
    <property type="term" value="P:polyol transmembrane transport"/>
    <property type="evidence" value="ECO:0007669"/>
    <property type="project" value="UniProtKB-ARBA"/>
</dbReference>
<sequence>MISLDLEKKNETEHFEGDSDSDSGVRIIQIDAGKYLEVNDAKIAEGIDTLEQELQASGKKPFLSSRWLKKPERFIWYLASLASVGGLLFGVDQSLISGAALYLPKDLNLSDSQESMVVGFTPLGAMGGALALMPLNDIFGRKGTIIISSIVFTVGAILEAAARNFAVMLVGRIILGLALGLLSGTVPAYISENCARRWRGGLVSLYQVMVAFGVMMGYVIAAIFNSVKGNWRYILGSSVVFSTILFFGMLTLPESTRWLMKRGRKLDAYQVWKYARGLDSVDERQEFYIMEHVLLYEKEMAQDRWLILDLFGTKRCLRAISVAVTCSLICQQMSGVNSIEYYQATLVQAAGLSPQNAVYTSLVGGGVMFLSTIPAIYLMDRLGRRTLTLTLIPGIAIGLVITGCSFLATNLGVKLGIYFWGIITYTVFWSPGLGPVPYLLAAEVYPTYLRSYGMSLASFCNWTGTFVTTYPFQYMANSMTSTGVFAGLYCGLLLLGAFYLTLFMPETKGLTLEEINEIFQRPLTHTMHTNVRNLKKTWNALIRLRLREVWKIDSH</sequence>
<dbReference type="PRINTS" id="PR00171">
    <property type="entry name" value="SUGRTRNSPORT"/>
</dbReference>
<dbReference type="PANTHER" id="PTHR48020:SF9">
    <property type="entry name" value="MAJOR FACILITATOR SUPERFAMILY (MFS) PROFILE DOMAIN-CONTAINING PROTEIN"/>
    <property type="match status" value="1"/>
</dbReference>
<evidence type="ECO:0000256" key="1">
    <source>
        <dbReference type="ARBA" id="ARBA00004141"/>
    </source>
</evidence>
<evidence type="ECO:0000256" key="5">
    <source>
        <dbReference type="ARBA" id="ARBA00022989"/>
    </source>
</evidence>
<reference evidence="8" key="1">
    <citation type="journal article" date="2021" name="Open Biol.">
        <title>Shared evolutionary footprints suggest mitochondrial oxidative damage underlies multiple complex I losses in fungi.</title>
        <authorList>
            <person name="Schikora-Tamarit M.A."/>
            <person name="Marcet-Houben M."/>
            <person name="Nosek J."/>
            <person name="Gabaldon T."/>
        </authorList>
    </citation>
    <scope>NUCLEOTIDE SEQUENCE</scope>
    <source>
        <strain evidence="8">NCAIM Y.01608</strain>
    </source>
</reference>
<evidence type="ECO:0000313" key="8">
    <source>
        <dbReference type="EMBL" id="KAH3662649.1"/>
    </source>
</evidence>
<name>A0A1B7SI15_9ASCO</name>